<reference evidence="1" key="1">
    <citation type="submission" date="2020-04" db="EMBL/GenBank/DDBJ databases">
        <authorList>
            <person name="Alioto T."/>
            <person name="Alioto T."/>
            <person name="Gomez Garrido J."/>
        </authorList>
    </citation>
    <scope>NUCLEOTIDE SEQUENCE</scope>
    <source>
        <strain evidence="1">A484AB</strain>
    </source>
</reference>
<dbReference type="Pfam" id="PF24548">
    <property type="entry name" value="EF_EFCAB10_C"/>
    <property type="match status" value="1"/>
</dbReference>
<comment type="caution">
    <text evidence="1">The sequence shown here is derived from an EMBL/GenBank/DDBJ whole genome shotgun (WGS) entry which is preliminary data.</text>
</comment>
<dbReference type="OrthoDB" id="10260455at2759"/>
<dbReference type="PANTHER" id="PTHR21847:SF1">
    <property type="entry name" value="EF-HAND CALCIUM-BINDING DOMAIN-CONTAINING PROTEIN 10"/>
    <property type="match status" value="1"/>
</dbReference>
<evidence type="ECO:0000313" key="2">
    <source>
        <dbReference type="Proteomes" id="UP001152795"/>
    </source>
</evidence>
<dbReference type="EMBL" id="CACRXK020006180">
    <property type="protein sequence ID" value="CAB4008623.1"/>
    <property type="molecule type" value="Genomic_DNA"/>
</dbReference>
<proteinExistence type="predicted"/>
<dbReference type="PROSITE" id="PS50222">
    <property type="entry name" value="EF_HAND_2"/>
    <property type="match status" value="1"/>
</dbReference>
<dbReference type="SUPFAM" id="SSF47473">
    <property type="entry name" value="EF-hand"/>
    <property type="match status" value="1"/>
</dbReference>
<accession>A0A6S7HX58</accession>
<dbReference type="InterPro" id="IPR002048">
    <property type="entry name" value="EF_hand_dom"/>
</dbReference>
<name>A0A6S7HX58_PARCT</name>
<keyword evidence="2" id="KW-1185">Reference proteome</keyword>
<dbReference type="InterPro" id="IPR011992">
    <property type="entry name" value="EF-hand-dom_pair"/>
</dbReference>
<gene>
    <name evidence="1" type="ORF">PACLA_8A072805</name>
</gene>
<dbReference type="Proteomes" id="UP001152795">
    <property type="component" value="Unassembled WGS sequence"/>
</dbReference>
<dbReference type="GO" id="GO:0005509">
    <property type="term" value="F:calcium ion binding"/>
    <property type="evidence" value="ECO:0007669"/>
    <property type="project" value="InterPro"/>
</dbReference>
<dbReference type="InterPro" id="IPR056587">
    <property type="entry name" value="EF_EFCAB10_C"/>
</dbReference>
<dbReference type="PANTHER" id="PTHR21847">
    <property type="entry name" value="EF-HAND CALCIUM-BINDING DOMAIN-CONTAINING PROTEIN 10"/>
    <property type="match status" value="1"/>
</dbReference>
<dbReference type="AlphaFoldDB" id="A0A6S7HX58"/>
<protein>
    <submittedName>
        <fullName evidence="1">EF-hand calcium-binding domain-containing 10-like</fullName>
    </submittedName>
</protein>
<evidence type="ECO:0000313" key="1">
    <source>
        <dbReference type="EMBL" id="CAB4008623.1"/>
    </source>
</evidence>
<dbReference type="InterPro" id="IPR039879">
    <property type="entry name" value="EFC10"/>
</dbReference>
<organism evidence="1 2">
    <name type="scientific">Paramuricea clavata</name>
    <name type="common">Red gorgonian</name>
    <name type="synonym">Violescent sea-whip</name>
    <dbReference type="NCBI Taxonomy" id="317549"/>
    <lineage>
        <taxon>Eukaryota</taxon>
        <taxon>Metazoa</taxon>
        <taxon>Cnidaria</taxon>
        <taxon>Anthozoa</taxon>
        <taxon>Octocorallia</taxon>
        <taxon>Malacalcyonacea</taxon>
        <taxon>Plexauridae</taxon>
        <taxon>Paramuricea</taxon>
    </lineage>
</organism>
<sequence>MVSHLKKLMDSRAIEMNHPCLFDDTNIRSLFGILDISNHGYINYEQYKRALENLGIKDINRNPPGADLDEITLEVFLKEARVGLSTSSATFLAT</sequence>